<evidence type="ECO:0000256" key="2">
    <source>
        <dbReference type="ARBA" id="ARBA00022801"/>
    </source>
</evidence>
<gene>
    <name evidence="7" type="ORF">HYC85_026555</name>
</gene>
<evidence type="ECO:0000313" key="8">
    <source>
        <dbReference type="Proteomes" id="UP000593564"/>
    </source>
</evidence>
<dbReference type="GO" id="GO:0004650">
    <property type="term" value="F:polygalacturonase activity"/>
    <property type="evidence" value="ECO:0007669"/>
    <property type="project" value="InterPro"/>
</dbReference>
<evidence type="ECO:0000256" key="3">
    <source>
        <dbReference type="ARBA" id="ARBA00023295"/>
    </source>
</evidence>
<dbReference type="GO" id="GO:0005975">
    <property type="term" value="P:carbohydrate metabolic process"/>
    <property type="evidence" value="ECO:0007669"/>
    <property type="project" value="InterPro"/>
</dbReference>
<evidence type="ECO:0000313" key="7">
    <source>
        <dbReference type="EMBL" id="KAF5935426.1"/>
    </source>
</evidence>
<dbReference type="Pfam" id="PF12708">
    <property type="entry name" value="Pect-lyase_RHGA_epim"/>
    <property type="match status" value="1"/>
</dbReference>
<keyword evidence="3 4" id="KW-0326">Glycosidase</keyword>
<feature type="chain" id="PRO_5029579420" description="Rhamnogalacturonase A/B/Epimerase-like pectate lyase domain-containing protein" evidence="5">
    <location>
        <begin position="26"/>
        <end position="491"/>
    </location>
</feature>
<dbReference type="InterPro" id="IPR051801">
    <property type="entry name" value="GH28_Enzymes"/>
</dbReference>
<keyword evidence="8" id="KW-1185">Reference proteome</keyword>
<accession>A0A7J7G7Y0</accession>
<comment type="caution">
    <text evidence="7">The sequence shown here is derived from an EMBL/GenBank/DDBJ whole genome shotgun (WGS) entry which is preliminary data.</text>
</comment>
<name>A0A7J7G7Y0_CAMSI</name>
<dbReference type="InterPro" id="IPR006626">
    <property type="entry name" value="PbH1"/>
</dbReference>
<dbReference type="Proteomes" id="UP000593564">
    <property type="component" value="Unassembled WGS sequence"/>
</dbReference>
<protein>
    <recommendedName>
        <fullName evidence="6">Rhamnogalacturonase A/B/Epimerase-like pectate lyase domain-containing protein</fullName>
    </recommendedName>
</protein>
<dbReference type="InterPro" id="IPR000743">
    <property type="entry name" value="Glyco_hydro_28"/>
</dbReference>
<dbReference type="InterPro" id="IPR011050">
    <property type="entry name" value="Pectin_lyase_fold/virulence"/>
</dbReference>
<reference evidence="8" key="1">
    <citation type="journal article" date="2020" name="Nat. Commun.">
        <title>Genome assembly of wild tea tree DASZ reveals pedigree and selection history of tea varieties.</title>
        <authorList>
            <person name="Zhang W."/>
            <person name="Zhang Y."/>
            <person name="Qiu H."/>
            <person name="Guo Y."/>
            <person name="Wan H."/>
            <person name="Zhang X."/>
            <person name="Scossa F."/>
            <person name="Alseekh S."/>
            <person name="Zhang Q."/>
            <person name="Wang P."/>
            <person name="Xu L."/>
            <person name="Schmidt M.H."/>
            <person name="Jia X."/>
            <person name="Li D."/>
            <person name="Zhu A."/>
            <person name="Guo F."/>
            <person name="Chen W."/>
            <person name="Ni D."/>
            <person name="Usadel B."/>
            <person name="Fernie A.R."/>
            <person name="Wen W."/>
        </authorList>
    </citation>
    <scope>NUCLEOTIDE SEQUENCE [LARGE SCALE GENOMIC DNA]</scope>
    <source>
        <strain evidence="8">cv. G240</strain>
    </source>
</reference>
<feature type="signal peptide" evidence="5">
    <location>
        <begin position="1"/>
        <end position="25"/>
    </location>
</feature>
<evidence type="ECO:0000256" key="4">
    <source>
        <dbReference type="RuleBase" id="RU361169"/>
    </source>
</evidence>
<proteinExistence type="inferred from homology"/>
<evidence type="ECO:0000256" key="1">
    <source>
        <dbReference type="ARBA" id="ARBA00008834"/>
    </source>
</evidence>
<dbReference type="Gene3D" id="2.160.20.10">
    <property type="entry name" value="Single-stranded right-handed beta-helix, Pectin lyase-like"/>
    <property type="match status" value="1"/>
</dbReference>
<sequence length="491" mass="54224">MHRFVFSIFLCSAAIAPFLNCGVLADVVTCSGIVPMRYRNDKISITDFGGVGDGVTMNTKAFRAAIYRIQHLRRRGGTLLYIPPGEYLTESFNLTSHMTLYLARGAVIKATQDTRYWPLIAPLPSYGRGRERPGGRYISFIHGDGLHDVIITGENGTIDGQGSVWWNMWRQRTLQFTRPHLIEFMNSENIIISNVIFKNSPFWNIHPVYCSNVVIQYLTILAPPDSPNTDGIDPDSSSRVCIEDSYISTGDDLVAVKSGWDEYGIAYGRPSIDITIRRVTGSSPSAGIAVGSEMSGGIENVFAEHISLSNMGVGIHLKTSIGRGGIIRNITVTNVYMENVRKGIKIAGDFGEHPDDKFDPNALPVVKDVTIKNVGGENVQQPGSIHGLSNSPFTGICLSNINIHGGTTTGRRKTPWQCSDVSGGAVEMMCFVHLYRFGRKYENSIKKGAKANPPIKERKITRPRFRILCFRVTKLTTTDDLFGAFFLARSM</sequence>
<dbReference type="AlphaFoldDB" id="A0A7J7G7Y0"/>
<dbReference type="Pfam" id="PF00295">
    <property type="entry name" value="Glyco_hydro_28"/>
    <property type="match status" value="1"/>
</dbReference>
<feature type="domain" description="Rhamnogalacturonase A/B/Epimerase-like pectate lyase" evidence="6">
    <location>
        <begin position="43"/>
        <end position="100"/>
    </location>
</feature>
<keyword evidence="2 4" id="KW-0378">Hydrolase</keyword>
<comment type="similarity">
    <text evidence="1 4">Belongs to the glycosyl hydrolase 28 family.</text>
</comment>
<dbReference type="InterPro" id="IPR012334">
    <property type="entry name" value="Pectin_lyas_fold"/>
</dbReference>
<evidence type="ECO:0000256" key="5">
    <source>
        <dbReference type="SAM" id="SignalP"/>
    </source>
</evidence>
<evidence type="ECO:0000259" key="6">
    <source>
        <dbReference type="Pfam" id="PF12708"/>
    </source>
</evidence>
<dbReference type="SUPFAM" id="SSF51126">
    <property type="entry name" value="Pectin lyase-like"/>
    <property type="match status" value="1"/>
</dbReference>
<organism evidence="7 8">
    <name type="scientific">Camellia sinensis</name>
    <name type="common">Tea plant</name>
    <name type="synonym">Thea sinensis</name>
    <dbReference type="NCBI Taxonomy" id="4442"/>
    <lineage>
        <taxon>Eukaryota</taxon>
        <taxon>Viridiplantae</taxon>
        <taxon>Streptophyta</taxon>
        <taxon>Embryophyta</taxon>
        <taxon>Tracheophyta</taxon>
        <taxon>Spermatophyta</taxon>
        <taxon>Magnoliopsida</taxon>
        <taxon>eudicotyledons</taxon>
        <taxon>Gunneridae</taxon>
        <taxon>Pentapetalae</taxon>
        <taxon>asterids</taxon>
        <taxon>Ericales</taxon>
        <taxon>Theaceae</taxon>
        <taxon>Camellia</taxon>
    </lineage>
</organism>
<reference evidence="7 8" key="2">
    <citation type="submission" date="2020-07" db="EMBL/GenBank/DDBJ databases">
        <title>Genome assembly of wild tea tree DASZ reveals pedigree and selection history of tea varieties.</title>
        <authorList>
            <person name="Zhang W."/>
        </authorList>
    </citation>
    <scope>NUCLEOTIDE SEQUENCE [LARGE SCALE GENOMIC DNA]</scope>
    <source>
        <strain evidence="8">cv. G240</strain>
        <tissue evidence="7">Leaf</tissue>
    </source>
</reference>
<dbReference type="EMBL" id="JACBKZ010000013">
    <property type="protein sequence ID" value="KAF5935426.1"/>
    <property type="molecule type" value="Genomic_DNA"/>
</dbReference>
<dbReference type="SMART" id="SM00710">
    <property type="entry name" value="PbH1"/>
    <property type="match status" value="6"/>
</dbReference>
<dbReference type="PANTHER" id="PTHR31339">
    <property type="entry name" value="PECTIN LYASE-RELATED"/>
    <property type="match status" value="1"/>
</dbReference>
<dbReference type="PANTHER" id="PTHR31339:SF3">
    <property type="entry name" value="PECTIN LYASE-LIKE SUPERFAMILY PROTEIN"/>
    <property type="match status" value="1"/>
</dbReference>
<dbReference type="InterPro" id="IPR024535">
    <property type="entry name" value="RHGA/B-epi-like_pectate_lyase"/>
</dbReference>
<keyword evidence="5" id="KW-0732">Signal</keyword>